<feature type="transmembrane region" description="Helical" evidence="7">
    <location>
        <begin position="114"/>
        <end position="138"/>
    </location>
</feature>
<feature type="transmembrane region" description="Helical" evidence="7">
    <location>
        <begin position="200"/>
        <end position="222"/>
    </location>
</feature>
<evidence type="ECO:0000313" key="8">
    <source>
        <dbReference type="EMBL" id="MCR6490539.1"/>
    </source>
</evidence>
<reference evidence="8" key="1">
    <citation type="submission" date="2022-06" db="EMBL/GenBank/DDBJ databases">
        <title>Amycolatopsis iheyaensis sp. nov., a new species of the genus Amycolatopsis isolated from soil in Iheya island, Japan.</title>
        <authorList>
            <person name="Ngamcharungchit C."/>
            <person name="Kanto H."/>
            <person name="Take A."/>
            <person name="Intra B."/>
            <person name="Matsumoto A."/>
            <person name="Panbangred W."/>
            <person name="Inahashi Y."/>
        </authorList>
    </citation>
    <scope>NUCLEOTIDE SEQUENCE</scope>
    <source>
        <strain evidence="8">OK19-0408</strain>
    </source>
</reference>
<dbReference type="EMBL" id="JAMXQV010000048">
    <property type="protein sequence ID" value="MCR6490539.1"/>
    <property type="molecule type" value="Genomic_DNA"/>
</dbReference>
<feature type="transmembrane region" description="Helical" evidence="7">
    <location>
        <begin position="159"/>
        <end position="180"/>
    </location>
</feature>
<organism evidence="8 9">
    <name type="scientific">Amycolatopsis iheyensis</name>
    <dbReference type="NCBI Taxonomy" id="2945988"/>
    <lineage>
        <taxon>Bacteria</taxon>
        <taxon>Bacillati</taxon>
        <taxon>Actinomycetota</taxon>
        <taxon>Actinomycetes</taxon>
        <taxon>Pseudonocardiales</taxon>
        <taxon>Pseudonocardiaceae</taxon>
        <taxon>Amycolatopsis</taxon>
    </lineage>
</organism>
<evidence type="ECO:0000313" key="9">
    <source>
        <dbReference type="Proteomes" id="UP001144096"/>
    </source>
</evidence>
<dbReference type="Proteomes" id="UP001144096">
    <property type="component" value="Unassembled WGS sequence"/>
</dbReference>
<dbReference type="AlphaFoldDB" id="A0A9X2SQ06"/>
<evidence type="ECO:0000256" key="1">
    <source>
        <dbReference type="ARBA" id="ARBA00004651"/>
    </source>
</evidence>
<feature type="transmembrane region" description="Helical" evidence="7">
    <location>
        <begin position="255"/>
        <end position="277"/>
    </location>
</feature>
<evidence type="ECO:0000256" key="7">
    <source>
        <dbReference type="SAM" id="Phobius"/>
    </source>
</evidence>
<dbReference type="PANTHER" id="PTHR43299:SF1">
    <property type="entry name" value="UPF0718 PROTEIN YRAQ"/>
    <property type="match status" value="1"/>
</dbReference>
<protein>
    <submittedName>
        <fullName evidence="8">Permease</fullName>
    </submittedName>
</protein>
<evidence type="ECO:0000256" key="5">
    <source>
        <dbReference type="ARBA" id="ARBA00022989"/>
    </source>
</evidence>
<comment type="subcellular location">
    <subcellularLocation>
        <location evidence="1">Cell membrane</location>
        <topology evidence="1">Multi-pass membrane protein</topology>
    </subcellularLocation>
</comment>
<dbReference type="Pfam" id="PF03773">
    <property type="entry name" value="ArsP_1"/>
    <property type="match status" value="1"/>
</dbReference>
<evidence type="ECO:0000256" key="2">
    <source>
        <dbReference type="ARBA" id="ARBA00006386"/>
    </source>
</evidence>
<keyword evidence="6 7" id="KW-0472">Membrane</keyword>
<dbReference type="InterPro" id="IPR005524">
    <property type="entry name" value="DUF318"/>
</dbReference>
<keyword evidence="3" id="KW-1003">Cell membrane</keyword>
<keyword evidence="9" id="KW-1185">Reference proteome</keyword>
<dbReference type="RefSeq" id="WP_257927105.1">
    <property type="nucleotide sequence ID" value="NZ_JAMXQV010000048.1"/>
</dbReference>
<comment type="similarity">
    <text evidence="2">Belongs to the UPF0718 family.</text>
</comment>
<evidence type="ECO:0000256" key="4">
    <source>
        <dbReference type="ARBA" id="ARBA00022692"/>
    </source>
</evidence>
<dbReference type="GO" id="GO:0005886">
    <property type="term" value="C:plasma membrane"/>
    <property type="evidence" value="ECO:0007669"/>
    <property type="project" value="UniProtKB-SubCell"/>
</dbReference>
<keyword evidence="4 7" id="KW-0812">Transmembrane</keyword>
<evidence type="ECO:0000256" key="3">
    <source>
        <dbReference type="ARBA" id="ARBA00022475"/>
    </source>
</evidence>
<evidence type="ECO:0000256" key="6">
    <source>
        <dbReference type="ARBA" id="ARBA00023136"/>
    </source>
</evidence>
<dbReference type="PANTHER" id="PTHR43299">
    <property type="entry name" value="UPF0718 PROTEIN YRAQ"/>
    <property type="match status" value="1"/>
</dbReference>
<feature type="transmembrane region" description="Helical" evidence="7">
    <location>
        <begin position="12"/>
        <end position="33"/>
    </location>
</feature>
<proteinExistence type="inferred from homology"/>
<feature type="transmembrane region" description="Helical" evidence="7">
    <location>
        <begin position="229"/>
        <end position="249"/>
    </location>
</feature>
<name>A0A9X2SQ06_9PSEU</name>
<accession>A0A9X2SQ06</accession>
<gene>
    <name evidence="8" type="ORF">M8542_47835</name>
</gene>
<keyword evidence="5 7" id="KW-1133">Transmembrane helix</keyword>
<comment type="caution">
    <text evidence="8">The sequence shown here is derived from an EMBL/GenBank/DDBJ whole genome shotgun (WGS) entry which is preliminary data.</text>
</comment>
<sequence length="281" mass="28661">MARGVVVHHGLLRLRWVALVAALVIAAAMEALVPQAWVQRAFAAGRGAWTGGALALPSMMCTCCTAPIAASPGAVACRLAPRWPIGSENPALNPAVLVFLAVLLPWPWVTVRVVAGVVLVFVVVPLVARLGAADAGPVEAAPERRQGPASVIGRFARRLGILAVTLVPEYFVVVMAVGAAKPWFSHGTAGPGPLILLPAVLGALFVVPTAGEVPIVLALLAAGAETGPAGALLVTLPALSLPSLVMVGRSFPKRVLVALFAAVVVLGILCGGLLAMLTSRP</sequence>